<proteinExistence type="inferred from homology"/>
<dbReference type="InterPro" id="IPR014436">
    <property type="entry name" value="Extradiol_dOase_DODA"/>
</dbReference>
<keyword evidence="3" id="KW-0479">Metal-binding</keyword>
<dbReference type="STRING" id="1173061.A0A0J9XK68"/>
<dbReference type="AlphaFoldDB" id="A0A0J9XK68"/>
<dbReference type="InterPro" id="IPR004183">
    <property type="entry name" value="Xdiol_dOase_suB"/>
</dbReference>
<organism evidence="7 8">
    <name type="scientific">Geotrichum candidum</name>
    <name type="common">Oospora lactis</name>
    <name type="synonym">Dipodascus geotrichum</name>
    <dbReference type="NCBI Taxonomy" id="1173061"/>
    <lineage>
        <taxon>Eukaryota</taxon>
        <taxon>Fungi</taxon>
        <taxon>Dikarya</taxon>
        <taxon>Ascomycota</taxon>
        <taxon>Saccharomycotina</taxon>
        <taxon>Dipodascomycetes</taxon>
        <taxon>Dipodascales</taxon>
        <taxon>Dipodascaceae</taxon>
        <taxon>Geotrichum</taxon>
    </lineage>
</organism>
<comment type="cofactor">
    <cofactor evidence="1">
        <name>Zn(2+)</name>
        <dbReference type="ChEBI" id="CHEBI:29105"/>
    </cofactor>
</comment>
<evidence type="ECO:0000259" key="6">
    <source>
        <dbReference type="Pfam" id="PF02900"/>
    </source>
</evidence>
<dbReference type="Proteomes" id="UP000242525">
    <property type="component" value="Unassembled WGS sequence"/>
</dbReference>
<evidence type="ECO:0000256" key="3">
    <source>
        <dbReference type="ARBA" id="ARBA00022723"/>
    </source>
</evidence>
<keyword evidence="4" id="KW-0862">Zinc</keyword>
<evidence type="ECO:0000256" key="4">
    <source>
        <dbReference type="ARBA" id="ARBA00022833"/>
    </source>
</evidence>
<protein>
    <recommendedName>
        <fullName evidence="6">Extradiol ring-cleavage dioxygenase class III enzyme subunit B domain-containing protein</fullName>
    </recommendedName>
</protein>
<dbReference type="GO" id="GO:0008198">
    <property type="term" value="F:ferrous iron binding"/>
    <property type="evidence" value="ECO:0007669"/>
    <property type="project" value="InterPro"/>
</dbReference>
<evidence type="ECO:0000256" key="1">
    <source>
        <dbReference type="ARBA" id="ARBA00001947"/>
    </source>
</evidence>
<keyword evidence="8" id="KW-1185">Reference proteome</keyword>
<dbReference type="CDD" id="cd07363">
    <property type="entry name" value="45_DOPA_Dioxygenase"/>
    <property type="match status" value="1"/>
</dbReference>
<dbReference type="GO" id="GO:0016702">
    <property type="term" value="F:oxidoreductase activity, acting on single donors with incorporation of molecular oxygen, incorporation of two atoms of oxygen"/>
    <property type="evidence" value="ECO:0007669"/>
    <property type="project" value="UniProtKB-ARBA"/>
</dbReference>
<dbReference type="EMBL" id="CCBN010000021">
    <property type="protein sequence ID" value="CDO57448.1"/>
    <property type="molecule type" value="Genomic_DNA"/>
</dbReference>
<feature type="domain" description="Extradiol ring-cleavage dioxygenase class III enzyme subunit B" evidence="6">
    <location>
        <begin position="18"/>
        <end position="296"/>
    </location>
</feature>
<name>A0A0J9XK68_GEOCN</name>
<gene>
    <name evidence="7" type="ORF">BN980_GECA21s01396g</name>
</gene>
<comment type="similarity">
    <text evidence="2">Belongs to the DODA-type extradiol aromatic ring-opening dioxygenase family.</text>
</comment>
<evidence type="ECO:0000313" key="7">
    <source>
        <dbReference type="EMBL" id="CDO57448.1"/>
    </source>
</evidence>
<evidence type="ECO:0000256" key="5">
    <source>
        <dbReference type="ARBA" id="ARBA00023002"/>
    </source>
</evidence>
<dbReference type="GO" id="GO:0008270">
    <property type="term" value="F:zinc ion binding"/>
    <property type="evidence" value="ECO:0007669"/>
    <property type="project" value="InterPro"/>
</dbReference>
<dbReference type="PANTHER" id="PTHR30096">
    <property type="entry name" value="4,5-DOPA DIOXYGENASE EXTRADIOL-LIKE PROTEIN"/>
    <property type="match status" value="1"/>
</dbReference>
<dbReference type="PANTHER" id="PTHR30096:SF0">
    <property type="entry name" value="4,5-DOPA DIOXYGENASE EXTRADIOL-LIKE PROTEIN"/>
    <property type="match status" value="1"/>
</dbReference>
<dbReference type="Pfam" id="PF02900">
    <property type="entry name" value="LigB"/>
    <property type="match status" value="1"/>
</dbReference>
<dbReference type="SUPFAM" id="SSF53213">
    <property type="entry name" value="LigB-like"/>
    <property type="match status" value="1"/>
</dbReference>
<comment type="caution">
    <text evidence="7">The sequence shown here is derived from an EMBL/GenBank/DDBJ whole genome shotgun (WGS) entry which is preliminary data.</text>
</comment>
<dbReference type="OrthoDB" id="7396853at2759"/>
<sequence>MSQVSTLASTVTSRLRPIYFVSHGGPTFMYREDEMGDAGAFDQISSIGKALLEDPPKALVVVSAHWQEEYAKSPNGLPTIGITSTDGENSLIYDFYGFPKHMYKEEFHTRGSKQLSRYLAEKLSTTADGKPAFNAKLYGSRGFDHGLWVPFRVAFPQYSIQGDKNYVPFPVVQISLPSSPSGMRSRSPLDIQYETEVSHKLGTQLKELRDRLGDDIAIVCSGMSVHNLRDMWEYMGGVAPYGKRFEERLKAAVSEGPLSDRLEKLTSLFKDPVTREAHPTLEHIAPIAVALGAAEEFTPSTGADATNAETKLTIDPKKDFEKASRLYTSLTSSLAWGIFKFGRD</sequence>
<keyword evidence="5" id="KW-0560">Oxidoreductase</keyword>
<reference evidence="7" key="1">
    <citation type="submission" date="2014-03" db="EMBL/GenBank/DDBJ databases">
        <authorList>
            <person name="Casaregola S."/>
        </authorList>
    </citation>
    <scope>NUCLEOTIDE SEQUENCE [LARGE SCALE GENOMIC DNA]</scope>
    <source>
        <strain evidence="7">CLIB 918</strain>
    </source>
</reference>
<dbReference type="Gene3D" id="3.40.830.10">
    <property type="entry name" value="LigB-like"/>
    <property type="match status" value="1"/>
</dbReference>
<evidence type="ECO:0000256" key="2">
    <source>
        <dbReference type="ARBA" id="ARBA00007581"/>
    </source>
</evidence>
<evidence type="ECO:0000313" key="8">
    <source>
        <dbReference type="Proteomes" id="UP000242525"/>
    </source>
</evidence>
<accession>A0A0J9XK68</accession>